<gene>
    <name evidence="1" type="ORF">EJ08DRAFT_21066</name>
</gene>
<keyword evidence="2" id="KW-1185">Reference proteome</keyword>
<accession>A0A9P4U0W0</accession>
<evidence type="ECO:0000313" key="1">
    <source>
        <dbReference type="EMBL" id="KAF2434014.1"/>
    </source>
</evidence>
<dbReference type="EMBL" id="MU007018">
    <property type="protein sequence ID" value="KAF2434014.1"/>
    <property type="molecule type" value="Genomic_DNA"/>
</dbReference>
<name>A0A9P4U0W0_9PEZI</name>
<proteinExistence type="predicted"/>
<protein>
    <submittedName>
        <fullName evidence="1">Uncharacterized protein</fullName>
    </submittedName>
</protein>
<organism evidence="1 2">
    <name type="scientific">Tothia fuscella</name>
    <dbReference type="NCBI Taxonomy" id="1048955"/>
    <lineage>
        <taxon>Eukaryota</taxon>
        <taxon>Fungi</taxon>
        <taxon>Dikarya</taxon>
        <taxon>Ascomycota</taxon>
        <taxon>Pezizomycotina</taxon>
        <taxon>Dothideomycetes</taxon>
        <taxon>Pleosporomycetidae</taxon>
        <taxon>Venturiales</taxon>
        <taxon>Cylindrosympodiaceae</taxon>
        <taxon>Tothia</taxon>
    </lineage>
</organism>
<dbReference type="Proteomes" id="UP000800235">
    <property type="component" value="Unassembled WGS sequence"/>
</dbReference>
<evidence type="ECO:0000313" key="2">
    <source>
        <dbReference type="Proteomes" id="UP000800235"/>
    </source>
</evidence>
<reference evidence="1" key="1">
    <citation type="journal article" date="2020" name="Stud. Mycol.">
        <title>101 Dothideomycetes genomes: a test case for predicting lifestyles and emergence of pathogens.</title>
        <authorList>
            <person name="Haridas S."/>
            <person name="Albert R."/>
            <person name="Binder M."/>
            <person name="Bloem J."/>
            <person name="Labutti K."/>
            <person name="Salamov A."/>
            <person name="Andreopoulos B."/>
            <person name="Baker S."/>
            <person name="Barry K."/>
            <person name="Bills G."/>
            <person name="Bluhm B."/>
            <person name="Cannon C."/>
            <person name="Castanera R."/>
            <person name="Culley D."/>
            <person name="Daum C."/>
            <person name="Ezra D."/>
            <person name="Gonzalez J."/>
            <person name="Henrissat B."/>
            <person name="Kuo A."/>
            <person name="Liang C."/>
            <person name="Lipzen A."/>
            <person name="Lutzoni F."/>
            <person name="Magnuson J."/>
            <person name="Mondo S."/>
            <person name="Nolan M."/>
            <person name="Ohm R."/>
            <person name="Pangilinan J."/>
            <person name="Park H.-J."/>
            <person name="Ramirez L."/>
            <person name="Alfaro M."/>
            <person name="Sun H."/>
            <person name="Tritt A."/>
            <person name="Yoshinaga Y."/>
            <person name="Zwiers L.-H."/>
            <person name="Turgeon B."/>
            <person name="Goodwin S."/>
            <person name="Spatafora J."/>
            <person name="Crous P."/>
            <person name="Grigoriev I."/>
        </authorList>
    </citation>
    <scope>NUCLEOTIDE SEQUENCE</scope>
    <source>
        <strain evidence="1">CBS 130266</strain>
    </source>
</reference>
<dbReference type="AlphaFoldDB" id="A0A9P4U0W0"/>
<sequence>MSRIWLCTRGDSGDCGFELAPEDPPSLFIHNRLLRELITSKDQLLRASQLMSTWTENRVGWSLLQTFLSLFQDLDLHVYADQISLVALLPSSDLIKILQSKSPPYRPSTFVCLPQPTYFKFHNLLLQNHCLFCRVLTPTPVPLHIRSYPVLGRTILALTRLPSSYAIGSLFRPT</sequence>
<comment type="caution">
    <text evidence="1">The sequence shown here is derived from an EMBL/GenBank/DDBJ whole genome shotgun (WGS) entry which is preliminary data.</text>
</comment>